<proteinExistence type="predicted"/>
<keyword evidence="2" id="KW-0812">Transmembrane</keyword>
<keyword evidence="2" id="KW-1133">Transmembrane helix</keyword>
<feature type="transmembrane region" description="Helical" evidence="2">
    <location>
        <begin position="381"/>
        <end position="400"/>
    </location>
</feature>
<feature type="transmembrane region" description="Helical" evidence="2">
    <location>
        <begin position="322"/>
        <end position="342"/>
    </location>
</feature>
<keyword evidence="2" id="KW-0472">Membrane</keyword>
<feature type="domain" description="7TM-DISM receptor extracellular" evidence="4">
    <location>
        <begin position="261"/>
        <end position="450"/>
    </location>
</feature>
<name>A0A956NEP5_UNCEI</name>
<dbReference type="GO" id="GO:0016020">
    <property type="term" value="C:membrane"/>
    <property type="evidence" value="ECO:0007669"/>
    <property type="project" value="InterPro"/>
</dbReference>
<feature type="coiled-coil region" evidence="1">
    <location>
        <begin position="447"/>
        <end position="479"/>
    </location>
</feature>
<dbReference type="Proteomes" id="UP000739538">
    <property type="component" value="Unassembled WGS sequence"/>
</dbReference>
<comment type="caution">
    <text evidence="5">The sequence shown here is derived from an EMBL/GenBank/DDBJ whole genome shotgun (WGS) entry which is preliminary data.</text>
</comment>
<dbReference type="GO" id="GO:0000155">
    <property type="term" value="F:phosphorelay sensor kinase activity"/>
    <property type="evidence" value="ECO:0007669"/>
    <property type="project" value="InterPro"/>
</dbReference>
<keyword evidence="5" id="KW-0808">Transferase</keyword>
<feature type="transmembrane region" description="Helical" evidence="2">
    <location>
        <begin position="354"/>
        <end position="375"/>
    </location>
</feature>
<evidence type="ECO:0000313" key="6">
    <source>
        <dbReference type="Proteomes" id="UP000739538"/>
    </source>
</evidence>
<evidence type="ECO:0000259" key="3">
    <source>
        <dbReference type="Pfam" id="PF06580"/>
    </source>
</evidence>
<feature type="transmembrane region" description="Helical" evidence="2">
    <location>
        <begin position="263"/>
        <end position="279"/>
    </location>
</feature>
<evidence type="ECO:0000259" key="4">
    <source>
        <dbReference type="Pfam" id="PF07695"/>
    </source>
</evidence>
<dbReference type="AlphaFoldDB" id="A0A956NEP5"/>
<dbReference type="Pfam" id="PF06580">
    <property type="entry name" value="His_kinase"/>
    <property type="match status" value="1"/>
</dbReference>
<reference evidence="5" key="2">
    <citation type="journal article" date="2021" name="Microbiome">
        <title>Successional dynamics and alternative stable states in a saline activated sludge microbial community over 9 years.</title>
        <authorList>
            <person name="Wang Y."/>
            <person name="Ye J."/>
            <person name="Ju F."/>
            <person name="Liu L."/>
            <person name="Boyd J.A."/>
            <person name="Deng Y."/>
            <person name="Parks D.H."/>
            <person name="Jiang X."/>
            <person name="Yin X."/>
            <person name="Woodcroft B.J."/>
            <person name="Tyson G.W."/>
            <person name="Hugenholtz P."/>
            <person name="Polz M.F."/>
            <person name="Zhang T."/>
        </authorList>
    </citation>
    <scope>NUCLEOTIDE SEQUENCE</scope>
    <source>
        <strain evidence="5">HKST-UBA02</strain>
    </source>
</reference>
<evidence type="ECO:0000256" key="2">
    <source>
        <dbReference type="SAM" id="Phobius"/>
    </source>
</evidence>
<sequence>MARKVADDVSRAANWHRVPLPGIRTERARLSFMGRPSFLGRFVARGMFRLVLLLSVGVAVLHGRPADADTATWRYLVGDPMAVAPPGGALMEPSPDDPRWTPVAGGNGSTGARALVGGSAPVGDGALVSPSATESADLHPVWLSREWTISTAPSQFDHYVLRIAGFGSAWEVWWDGVPVGRNGVIGAADEDGTPGTWASWVPIPRELTLEGGHRLSIRVRVSDDGTSGSGLALDWDRASTVLALDSEWDAWTEEASTRSRLCAGVFLMAAVYCFALFLGGGGQRPYLFFALHLLTCALAAVRGDPAIPTHLSARAFRTWIDLSPWLLGMSGWLLIAFFVRVFQVPFRRRHDIAAAVVAMVPPVLLSEVGAFSTVVPAAYRSGIVIVLVLGYVSAIVVWSIGRRRPGAASAAVGILFLLAAEAVRHAPIPNVVYWNAAGLILFIFSIAISMSRQLRSANEEKAEAELRSARLEADLLKRSIQPHFLMNTLLSVLSWIRKDPATAALLIQELANEFRAINEVSGRRRIPLAEEIALCRRHLSLMGYRNDASYELIAESAPIDLEVPPLLLHTLIENGLTHAFATGESGRFVLDCESEGDQVVLRLRNGGSRLPKLEAILESDSKDKMEEGMGLQYVRARLEEAFTRRWSLEYGVVGAEWITTIQLPSIRAERTTVARTVV</sequence>
<dbReference type="InterPro" id="IPR050640">
    <property type="entry name" value="Bact_2-comp_sensor_kinase"/>
</dbReference>
<dbReference type="Gene3D" id="3.30.565.10">
    <property type="entry name" value="Histidine kinase-like ATPase, C-terminal domain"/>
    <property type="match status" value="1"/>
</dbReference>
<dbReference type="InterPro" id="IPR036890">
    <property type="entry name" value="HATPase_C_sf"/>
</dbReference>
<dbReference type="PANTHER" id="PTHR34220:SF7">
    <property type="entry name" value="SENSOR HISTIDINE KINASE YPDA"/>
    <property type="match status" value="1"/>
</dbReference>
<dbReference type="EMBL" id="JAGQHS010000135">
    <property type="protein sequence ID" value="MCA9757997.1"/>
    <property type="molecule type" value="Genomic_DNA"/>
</dbReference>
<feature type="domain" description="Signal transduction histidine kinase internal region" evidence="3">
    <location>
        <begin position="472"/>
        <end position="546"/>
    </location>
</feature>
<dbReference type="SUPFAM" id="SSF55874">
    <property type="entry name" value="ATPase domain of HSP90 chaperone/DNA topoisomerase II/histidine kinase"/>
    <property type="match status" value="1"/>
</dbReference>
<dbReference type="InterPro" id="IPR011623">
    <property type="entry name" value="7TMR_DISM_rcpt_extracell_dom1"/>
</dbReference>
<evidence type="ECO:0000313" key="5">
    <source>
        <dbReference type="EMBL" id="MCA9757997.1"/>
    </source>
</evidence>
<keyword evidence="1" id="KW-0175">Coiled coil</keyword>
<reference evidence="5" key="1">
    <citation type="submission" date="2020-04" db="EMBL/GenBank/DDBJ databases">
        <authorList>
            <person name="Zhang T."/>
        </authorList>
    </citation>
    <scope>NUCLEOTIDE SEQUENCE</scope>
    <source>
        <strain evidence="5">HKST-UBA02</strain>
    </source>
</reference>
<feature type="transmembrane region" description="Helical" evidence="2">
    <location>
        <begin position="407"/>
        <end position="426"/>
    </location>
</feature>
<dbReference type="Pfam" id="PF07695">
    <property type="entry name" value="7TMR-DISM_7TM"/>
    <property type="match status" value="1"/>
</dbReference>
<accession>A0A956NEP5</accession>
<gene>
    <name evidence="5" type="ORF">KDA27_19550</name>
</gene>
<organism evidence="5 6">
    <name type="scientific">Eiseniibacteriota bacterium</name>
    <dbReference type="NCBI Taxonomy" id="2212470"/>
    <lineage>
        <taxon>Bacteria</taxon>
        <taxon>Candidatus Eiseniibacteriota</taxon>
    </lineage>
</organism>
<dbReference type="PANTHER" id="PTHR34220">
    <property type="entry name" value="SENSOR HISTIDINE KINASE YPDA"/>
    <property type="match status" value="1"/>
</dbReference>
<protein>
    <submittedName>
        <fullName evidence="5">Histidine kinase</fullName>
    </submittedName>
</protein>
<keyword evidence="5" id="KW-0418">Kinase</keyword>
<feature type="transmembrane region" description="Helical" evidence="2">
    <location>
        <begin position="432"/>
        <end position="451"/>
    </location>
</feature>
<evidence type="ECO:0000256" key="1">
    <source>
        <dbReference type="SAM" id="Coils"/>
    </source>
</evidence>
<dbReference type="InterPro" id="IPR010559">
    <property type="entry name" value="Sig_transdc_His_kin_internal"/>
</dbReference>